<sequence length="45" mass="5252">VEFWRAFCPYRVWDNGICPKVECFAIALFSLQPRGTEATPRYSLL</sequence>
<evidence type="ECO:0000313" key="1">
    <source>
        <dbReference type="EMBL" id="CAA9220612.1"/>
    </source>
</evidence>
<gene>
    <name evidence="1" type="ORF">AVDCRST_MAG92-529</name>
</gene>
<proteinExistence type="predicted"/>
<organism evidence="1">
    <name type="scientific">uncultured Coleofasciculus sp</name>
    <dbReference type="NCBI Taxonomy" id="1267456"/>
    <lineage>
        <taxon>Bacteria</taxon>
        <taxon>Bacillati</taxon>
        <taxon>Cyanobacteriota</taxon>
        <taxon>Cyanophyceae</taxon>
        <taxon>Coleofasciculales</taxon>
        <taxon>Coleofasciculaceae</taxon>
        <taxon>Coleofasciculus</taxon>
        <taxon>environmental samples</taxon>
    </lineage>
</organism>
<feature type="non-terminal residue" evidence="1">
    <location>
        <position position="45"/>
    </location>
</feature>
<accession>A0A6J4HDZ2</accession>
<name>A0A6J4HDZ2_9CYAN</name>
<dbReference type="EMBL" id="CADCTM010000076">
    <property type="protein sequence ID" value="CAA9220612.1"/>
    <property type="molecule type" value="Genomic_DNA"/>
</dbReference>
<dbReference type="AlphaFoldDB" id="A0A6J4HDZ2"/>
<reference evidence="1" key="1">
    <citation type="submission" date="2020-02" db="EMBL/GenBank/DDBJ databases">
        <authorList>
            <person name="Meier V. D."/>
        </authorList>
    </citation>
    <scope>NUCLEOTIDE SEQUENCE</scope>
    <source>
        <strain evidence="1">AVDCRST_MAG92</strain>
    </source>
</reference>
<protein>
    <submittedName>
        <fullName evidence="1">Uncharacterized protein</fullName>
    </submittedName>
</protein>
<feature type="non-terminal residue" evidence="1">
    <location>
        <position position="1"/>
    </location>
</feature>